<comment type="caution">
    <text evidence="1">The sequence shown here is derived from an EMBL/GenBank/DDBJ whole genome shotgun (WGS) entry which is preliminary data.</text>
</comment>
<name>A0ABP8FC78_9BACT</name>
<protein>
    <submittedName>
        <fullName evidence="1">Uncharacterized protein</fullName>
    </submittedName>
</protein>
<sequence>MRKSNLLLGVAVVFFLGCLTAFDFALKAEYETGKYKDRYRDYVTLNLNVFDQVEVNGATQVGYKILPGTPKVRLHQKDKEFFKVRQVGKKLIIDLAHKDNNDGYQGEILIYCPKLTSVASSSTYTLLGQKQELVWHLYQYNKVMVKGFKLDSLSLLPDHATAIELDSTSIKYLAVKAGATPGSNAKVTLYPNNQIHQAQFDMQHKSQLVLQNVQIPLASYQFSPQAEGTFTGASLQLLSKK</sequence>
<reference evidence="2" key="1">
    <citation type="journal article" date="2019" name="Int. J. Syst. Evol. Microbiol.">
        <title>The Global Catalogue of Microorganisms (GCM) 10K type strain sequencing project: providing services to taxonomists for standard genome sequencing and annotation.</title>
        <authorList>
            <consortium name="The Broad Institute Genomics Platform"/>
            <consortium name="The Broad Institute Genome Sequencing Center for Infectious Disease"/>
            <person name="Wu L."/>
            <person name="Ma J."/>
        </authorList>
    </citation>
    <scope>NUCLEOTIDE SEQUENCE [LARGE SCALE GENOMIC DNA]</scope>
    <source>
        <strain evidence="2">JCM 17917</strain>
    </source>
</reference>
<organism evidence="1 2">
    <name type="scientific">Nibribacter koreensis</name>
    <dbReference type="NCBI Taxonomy" id="1084519"/>
    <lineage>
        <taxon>Bacteria</taxon>
        <taxon>Pseudomonadati</taxon>
        <taxon>Bacteroidota</taxon>
        <taxon>Cytophagia</taxon>
        <taxon>Cytophagales</taxon>
        <taxon>Hymenobacteraceae</taxon>
        <taxon>Nibribacter</taxon>
    </lineage>
</organism>
<dbReference type="RefSeq" id="WP_345163154.1">
    <property type="nucleotide sequence ID" value="NZ_BAABGX010000001.1"/>
</dbReference>
<dbReference type="Gene3D" id="2.160.20.120">
    <property type="match status" value="1"/>
</dbReference>
<dbReference type="PROSITE" id="PS51257">
    <property type="entry name" value="PROKAR_LIPOPROTEIN"/>
    <property type="match status" value="1"/>
</dbReference>
<proteinExistence type="predicted"/>
<dbReference type="EMBL" id="BAABGX010000001">
    <property type="protein sequence ID" value="GAA4300344.1"/>
    <property type="molecule type" value="Genomic_DNA"/>
</dbReference>
<evidence type="ECO:0000313" key="1">
    <source>
        <dbReference type="EMBL" id="GAA4300344.1"/>
    </source>
</evidence>
<accession>A0ABP8FC78</accession>
<dbReference type="Proteomes" id="UP001501844">
    <property type="component" value="Unassembled WGS sequence"/>
</dbReference>
<evidence type="ECO:0000313" key="2">
    <source>
        <dbReference type="Proteomes" id="UP001501844"/>
    </source>
</evidence>
<gene>
    <name evidence="1" type="ORF">GCM10023183_10500</name>
</gene>
<keyword evidence="2" id="KW-1185">Reference proteome</keyword>